<comment type="subcellular location">
    <subcellularLocation>
        <location evidence="1">Cytoplasm</location>
    </subcellularLocation>
</comment>
<dbReference type="Proteomes" id="UP001530293">
    <property type="component" value="Unassembled WGS sequence"/>
</dbReference>
<evidence type="ECO:0000256" key="4">
    <source>
        <dbReference type="ARBA" id="ARBA00015492"/>
    </source>
</evidence>
<dbReference type="Pfam" id="PF01300">
    <property type="entry name" value="Sua5_yciO_yrdC"/>
    <property type="match status" value="1"/>
</dbReference>
<keyword evidence="7" id="KW-0819">tRNA processing</keyword>
<accession>A0ABD3N0I7</accession>
<dbReference type="GO" id="GO:0005737">
    <property type="term" value="C:cytoplasm"/>
    <property type="evidence" value="ECO:0007669"/>
    <property type="project" value="UniProtKB-SubCell"/>
</dbReference>
<dbReference type="InterPro" id="IPR050156">
    <property type="entry name" value="TC-AMP_synthase_SUA5"/>
</dbReference>
<dbReference type="InterPro" id="IPR005145">
    <property type="entry name" value="Sua5_C"/>
</dbReference>
<evidence type="ECO:0000313" key="15">
    <source>
        <dbReference type="Proteomes" id="UP001530293"/>
    </source>
</evidence>
<evidence type="ECO:0000256" key="11">
    <source>
        <dbReference type="ARBA" id="ARBA00029774"/>
    </source>
</evidence>
<comment type="similarity">
    <text evidence="2">Belongs to the SUA5 family.</text>
</comment>
<dbReference type="GO" id="GO:0005524">
    <property type="term" value="F:ATP binding"/>
    <property type="evidence" value="ECO:0007669"/>
    <property type="project" value="UniProtKB-KW"/>
</dbReference>
<dbReference type="PANTHER" id="PTHR17490:SF16">
    <property type="entry name" value="THREONYLCARBAMOYL-AMP SYNTHASE"/>
    <property type="match status" value="1"/>
</dbReference>
<evidence type="ECO:0000256" key="8">
    <source>
        <dbReference type="ARBA" id="ARBA00022695"/>
    </source>
</evidence>
<dbReference type="Gene3D" id="3.40.50.11030">
    <property type="entry name" value="Threonylcarbamoyl-AMP synthase, C-terminal domain"/>
    <property type="match status" value="1"/>
</dbReference>
<evidence type="ECO:0000256" key="1">
    <source>
        <dbReference type="ARBA" id="ARBA00004496"/>
    </source>
</evidence>
<evidence type="ECO:0000256" key="2">
    <source>
        <dbReference type="ARBA" id="ARBA00007663"/>
    </source>
</evidence>
<dbReference type="InterPro" id="IPR017945">
    <property type="entry name" value="DHBP_synth_RibB-like_a/b_dom"/>
</dbReference>
<dbReference type="InterPro" id="IPR038385">
    <property type="entry name" value="Sua5/YwlC_C"/>
</dbReference>
<dbReference type="GO" id="GO:0008033">
    <property type="term" value="P:tRNA processing"/>
    <property type="evidence" value="ECO:0007669"/>
    <property type="project" value="UniProtKB-KW"/>
</dbReference>
<evidence type="ECO:0000259" key="13">
    <source>
        <dbReference type="PROSITE" id="PS51163"/>
    </source>
</evidence>
<keyword evidence="15" id="KW-1185">Reference proteome</keyword>
<dbReference type="PANTHER" id="PTHR17490">
    <property type="entry name" value="SUA5"/>
    <property type="match status" value="1"/>
</dbReference>
<gene>
    <name evidence="14" type="ORF">ACHAWU_010258</name>
</gene>
<keyword evidence="6" id="KW-0808">Transferase</keyword>
<comment type="catalytic activity">
    <reaction evidence="12">
        <text>L-threonine + hydrogencarbonate + ATP = L-threonylcarbamoyladenylate + diphosphate + H2O</text>
        <dbReference type="Rhea" id="RHEA:36407"/>
        <dbReference type="ChEBI" id="CHEBI:15377"/>
        <dbReference type="ChEBI" id="CHEBI:17544"/>
        <dbReference type="ChEBI" id="CHEBI:30616"/>
        <dbReference type="ChEBI" id="CHEBI:33019"/>
        <dbReference type="ChEBI" id="CHEBI:57926"/>
        <dbReference type="ChEBI" id="CHEBI:73682"/>
        <dbReference type="EC" id="2.7.7.87"/>
    </reaction>
</comment>
<evidence type="ECO:0000256" key="9">
    <source>
        <dbReference type="ARBA" id="ARBA00022741"/>
    </source>
</evidence>
<evidence type="ECO:0000313" key="14">
    <source>
        <dbReference type="EMBL" id="KAL3769654.1"/>
    </source>
</evidence>
<evidence type="ECO:0000256" key="10">
    <source>
        <dbReference type="ARBA" id="ARBA00022840"/>
    </source>
</evidence>
<name>A0ABD3N0I7_9STRA</name>
<keyword evidence="9" id="KW-0547">Nucleotide-binding</keyword>
<keyword evidence="8" id="KW-0548">Nucleotidyltransferase</keyword>
<feature type="domain" description="YrdC-like" evidence="13">
    <location>
        <begin position="122"/>
        <end position="361"/>
    </location>
</feature>
<dbReference type="InterPro" id="IPR006070">
    <property type="entry name" value="Sua5-like_dom"/>
</dbReference>
<reference evidence="14 15" key="1">
    <citation type="submission" date="2024-10" db="EMBL/GenBank/DDBJ databases">
        <title>Updated reference genomes for cyclostephanoid diatoms.</title>
        <authorList>
            <person name="Roberts W.R."/>
            <person name="Alverson A.J."/>
        </authorList>
    </citation>
    <scope>NUCLEOTIDE SEQUENCE [LARGE SCALE GENOMIC DNA]</scope>
    <source>
        <strain evidence="14 15">AJA232-27</strain>
    </source>
</reference>
<sequence length="534" mass="57881">MVPTSSYRAILRTCMIISIAVSRNIRVIPHRLVPSNKFIRRSAKHQQASASVPSSSLFASATTSFIHRLAPVCVMSPPHGSISMSSVSTSSADDFFPSTTSTTINNKTDAISMIAKRVSASRTSIDQCGERLRSGKLVSFPTETVYGLGCNALDPVAVQSIFDAKERPLSDPLIVHVSRSEDALDMWDAFSSAISDETKQDDQSPQYFERQALSVLTKSFFPGPLTIVARAHPTIPQVLMANTGYVACRSPSHPIARALIASAKVPIAAPSANKFGHVSPTLADHVMDDLGMEDVWVVDPNLGRMYDDENENDVNCQNVNNAQDNTAVCQVGVESTVAKVEMNPSSASGMGKITILRHGAISSQSIQEVIEKAGLSHYFLVSDSVKFTSEKEYNVAPGQTVKHYSPNVPCFMIGLSRQIQSEDSIDIIEQTERAILAQSVIIDYGMRLASYRKFALAYTDLSVDGNPVVAASNVFKTLRWSETIDGAVRVFVPEIALIKDEGNEVGNSQEMALVLAVKDKLTRAASAVVVDTFE</sequence>
<dbReference type="EC" id="2.7.7.87" evidence="3"/>
<dbReference type="PROSITE" id="PS51163">
    <property type="entry name" value="YRDC"/>
    <property type="match status" value="1"/>
</dbReference>
<dbReference type="EMBL" id="JALLBG020000053">
    <property type="protein sequence ID" value="KAL3769654.1"/>
    <property type="molecule type" value="Genomic_DNA"/>
</dbReference>
<dbReference type="Gene3D" id="3.90.870.10">
    <property type="entry name" value="DHBP synthase"/>
    <property type="match status" value="1"/>
</dbReference>
<evidence type="ECO:0000256" key="3">
    <source>
        <dbReference type="ARBA" id="ARBA00012584"/>
    </source>
</evidence>
<proteinExistence type="inferred from homology"/>
<protein>
    <recommendedName>
        <fullName evidence="4">Threonylcarbamoyl-AMP synthase</fullName>
        <ecNumber evidence="3">2.7.7.87</ecNumber>
    </recommendedName>
    <alternativeName>
        <fullName evidence="11">L-threonylcarbamoyladenylate synthase</fullName>
    </alternativeName>
</protein>
<keyword evidence="5" id="KW-0963">Cytoplasm</keyword>
<comment type="caution">
    <text evidence="14">The sequence shown here is derived from an EMBL/GenBank/DDBJ whole genome shotgun (WGS) entry which is preliminary data.</text>
</comment>
<evidence type="ECO:0000256" key="7">
    <source>
        <dbReference type="ARBA" id="ARBA00022694"/>
    </source>
</evidence>
<dbReference type="AlphaFoldDB" id="A0ABD3N0I7"/>
<dbReference type="SUPFAM" id="SSF55821">
    <property type="entry name" value="YrdC/RibB"/>
    <property type="match status" value="1"/>
</dbReference>
<dbReference type="GO" id="GO:0061710">
    <property type="term" value="F:L-threonylcarbamoyladenylate synthase"/>
    <property type="evidence" value="ECO:0007669"/>
    <property type="project" value="UniProtKB-EC"/>
</dbReference>
<organism evidence="14 15">
    <name type="scientific">Discostella pseudostelligera</name>
    <dbReference type="NCBI Taxonomy" id="259834"/>
    <lineage>
        <taxon>Eukaryota</taxon>
        <taxon>Sar</taxon>
        <taxon>Stramenopiles</taxon>
        <taxon>Ochrophyta</taxon>
        <taxon>Bacillariophyta</taxon>
        <taxon>Coscinodiscophyceae</taxon>
        <taxon>Thalassiosirophycidae</taxon>
        <taxon>Stephanodiscales</taxon>
        <taxon>Stephanodiscaceae</taxon>
        <taxon>Discostella</taxon>
    </lineage>
</organism>
<keyword evidence="10" id="KW-0067">ATP-binding</keyword>
<evidence type="ECO:0000256" key="6">
    <source>
        <dbReference type="ARBA" id="ARBA00022679"/>
    </source>
</evidence>
<evidence type="ECO:0000256" key="5">
    <source>
        <dbReference type="ARBA" id="ARBA00022490"/>
    </source>
</evidence>
<evidence type="ECO:0000256" key="12">
    <source>
        <dbReference type="ARBA" id="ARBA00048366"/>
    </source>
</evidence>
<dbReference type="Pfam" id="PF03481">
    <property type="entry name" value="Sua5_C"/>
    <property type="match status" value="1"/>
</dbReference>